<organism evidence="1">
    <name type="scientific">Magallana gigas</name>
    <name type="common">Pacific oyster</name>
    <name type="synonym">Crassostrea gigas</name>
    <dbReference type="NCBI Taxonomy" id="29159"/>
    <lineage>
        <taxon>Eukaryota</taxon>
        <taxon>Metazoa</taxon>
        <taxon>Spiralia</taxon>
        <taxon>Lophotrochozoa</taxon>
        <taxon>Mollusca</taxon>
        <taxon>Bivalvia</taxon>
        <taxon>Autobranchia</taxon>
        <taxon>Pteriomorphia</taxon>
        <taxon>Ostreida</taxon>
        <taxon>Ostreoidea</taxon>
        <taxon>Ostreidae</taxon>
        <taxon>Magallana</taxon>
    </lineage>
</organism>
<sequence>MSYSFEICIGDVKLSGSGNYAFLNIVLNVEQYENNLKAQLRGSTSKTDLIPLIN</sequence>
<evidence type="ECO:0000313" key="1">
    <source>
        <dbReference type="EMBL" id="EKC26495.1"/>
    </source>
</evidence>
<gene>
    <name evidence="1" type="ORF">CGI_10012166</name>
</gene>
<reference evidence="1" key="1">
    <citation type="journal article" date="2012" name="Nature">
        <title>The oyster genome reveals stress adaptation and complexity of shell formation.</title>
        <authorList>
            <person name="Zhang G."/>
            <person name="Fang X."/>
            <person name="Guo X."/>
            <person name="Li L."/>
            <person name="Luo R."/>
            <person name="Xu F."/>
            <person name="Yang P."/>
            <person name="Zhang L."/>
            <person name="Wang X."/>
            <person name="Qi H."/>
            <person name="Xiong Z."/>
            <person name="Que H."/>
            <person name="Xie Y."/>
            <person name="Holland P.W."/>
            <person name="Paps J."/>
            <person name="Zhu Y."/>
            <person name="Wu F."/>
            <person name="Chen Y."/>
            <person name="Wang J."/>
            <person name="Peng C."/>
            <person name="Meng J."/>
            <person name="Yang L."/>
            <person name="Liu J."/>
            <person name="Wen B."/>
            <person name="Zhang N."/>
            <person name="Huang Z."/>
            <person name="Zhu Q."/>
            <person name="Feng Y."/>
            <person name="Mount A."/>
            <person name="Hedgecock D."/>
            <person name="Xu Z."/>
            <person name="Liu Y."/>
            <person name="Domazet-Loso T."/>
            <person name="Du Y."/>
            <person name="Sun X."/>
            <person name="Zhang S."/>
            <person name="Liu B."/>
            <person name="Cheng P."/>
            <person name="Jiang X."/>
            <person name="Li J."/>
            <person name="Fan D."/>
            <person name="Wang W."/>
            <person name="Fu W."/>
            <person name="Wang T."/>
            <person name="Wang B."/>
            <person name="Zhang J."/>
            <person name="Peng Z."/>
            <person name="Li Y."/>
            <person name="Li N."/>
            <person name="Wang J."/>
            <person name="Chen M."/>
            <person name="He Y."/>
            <person name="Tan F."/>
            <person name="Song X."/>
            <person name="Zheng Q."/>
            <person name="Huang R."/>
            <person name="Yang H."/>
            <person name="Du X."/>
            <person name="Chen L."/>
            <person name="Yang M."/>
            <person name="Gaffney P.M."/>
            <person name="Wang S."/>
            <person name="Luo L."/>
            <person name="She Z."/>
            <person name="Ming Y."/>
            <person name="Huang W."/>
            <person name="Zhang S."/>
            <person name="Huang B."/>
            <person name="Zhang Y."/>
            <person name="Qu T."/>
            <person name="Ni P."/>
            <person name="Miao G."/>
            <person name="Wang J."/>
            <person name="Wang Q."/>
            <person name="Steinberg C.E."/>
            <person name="Wang H."/>
            <person name="Li N."/>
            <person name="Qian L."/>
            <person name="Zhang G."/>
            <person name="Li Y."/>
            <person name="Yang H."/>
            <person name="Liu X."/>
            <person name="Wang J."/>
            <person name="Yin Y."/>
            <person name="Wang J."/>
        </authorList>
    </citation>
    <scope>NUCLEOTIDE SEQUENCE [LARGE SCALE GENOMIC DNA]</scope>
    <source>
        <strain evidence="1">05x7-T-G4-1.051#20</strain>
    </source>
</reference>
<dbReference type="InParanoid" id="K1QCL0"/>
<accession>K1QCL0</accession>
<dbReference type="EMBL" id="JH816207">
    <property type="protein sequence ID" value="EKC26495.1"/>
    <property type="molecule type" value="Genomic_DNA"/>
</dbReference>
<protein>
    <submittedName>
        <fullName evidence="1">Uncharacterized protein</fullName>
    </submittedName>
</protein>
<name>K1QCL0_MAGGI</name>
<dbReference type="AlphaFoldDB" id="K1QCL0"/>
<proteinExistence type="predicted"/>
<dbReference type="HOGENOM" id="CLU_3052367_0_0_1"/>